<reference evidence="1" key="1">
    <citation type="submission" date="2021-08" db="EMBL/GenBank/DDBJ databases">
        <title>The first chromosome-level gecko genome reveals the dynamic sex chromosomes of Neotropical dwarf geckos (Sphaerodactylidae: Sphaerodactylus).</title>
        <authorList>
            <person name="Pinto B.J."/>
            <person name="Keating S.E."/>
            <person name="Gamble T."/>
        </authorList>
    </citation>
    <scope>NUCLEOTIDE SEQUENCE</scope>
    <source>
        <strain evidence="1">TG3544</strain>
    </source>
</reference>
<organism evidence="1 2">
    <name type="scientific">Sphaerodactylus townsendi</name>
    <dbReference type="NCBI Taxonomy" id="933632"/>
    <lineage>
        <taxon>Eukaryota</taxon>
        <taxon>Metazoa</taxon>
        <taxon>Chordata</taxon>
        <taxon>Craniata</taxon>
        <taxon>Vertebrata</taxon>
        <taxon>Euteleostomi</taxon>
        <taxon>Lepidosauria</taxon>
        <taxon>Squamata</taxon>
        <taxon>Bifurcata</taxon>
        <taxon>Gekkota</taxon>
        <taxon>Sphaerodactylidae</taxon>
        <taxon>Sphaerodactylus</taxon>
    </lineage>
</organism>
<proteinExistence type="predicted"/>
<keyword evidence="2" id="KW-1185">Reference proteome</keyword>
<dbReference type="EMBL" id="CM037616">
    <property type="protein sequence ID" value="KAH7991441.1"/>
    <property type="molecule type" value="Genomic_DNA"/>
</dbReference>
<accession>A0ACB8EFI7</accession>
<evidence type="ECO:0000313" key="1">
    <source>
        <dbReference type="EMBL" id="KAH7991441.1"/>
    </source>
</evidence>
<dbReference type="Proteomes" id="UP000827872">
    <property type="component" value="Linkage Group LG03"/>
</dbReference>
<evidence type="ECO:0000313" key="2">
    <source>
        <dbReference type="Proteomes" id="UP000827872"/>
    </source>
</evidence>
<name>A0ACB8EFI7_9SAUR</name>
<gene>
    <name evidence="1" type="ORF">K3G42_006069</name>
</gene>
<sequence length="336" mass="38353">MCKLSKQYGPVFSIQMGAQKMVVLTGYETVKEALVNQADAFAGRPFIPMFEEFNKGYGIIFSHGENWRVMRRFALSTLRDYGMGKRTIEDRIVEECGFLIKRFESYEGKPFENTAIINGAVSNIIVSILLGKRFEYDDSTFVRLLRLISENLRLFGSPSVQLYNMFPALGFLFGAHKTVLNNRDELHVFIQATFVEYLKELDANDQRNLIDSFLIRQQEEKTQSNGFFNNENLKAVVVNLFAAGTETTSTTLCWGLLLMMKYPEIQNKVQEEIARVIGSAQPRTEHRAKMPYTDAVIHEIQRFSNILPTNVPHATTMDVTFKGYSIPKVISLISLH</sequence>
<comment type="caution">
    <text evidence="1">The sequence shown here is derived from an EMBL/GenBank/DDBJ whole genome shotgun (WGS) entry which is preliminary data.</text>
</comment>
<protein>
    <submittedName>
        <fullName evidence="1">Uncharacterized protein</fullName>
    </submittedName>
</protein>